<dbReference type="SUPFAM" id="SSF56112">
    <property type="entry name" value="Protein kinase-like (PK-like)"/>
    <property type="match status" value="1"/>
</dbReference>
<dbReference type="GO" id="GO:0005524">
    <property type="term" value="F:ATP binding"/>
    <property type="evidence" value="ECO:0007669"/>
    <property type="project" value="UniProtKB-KW"/>
</dbReference>
<evidence type="ECO:0000256" key="1">
    <source>
        <dbReference type="ARBA" id="ARBA00012513"/>
    </source>
</evidence>
<comment type="caution">
    <text evidence="13">The sequence shown here is derived from an EMBL/GenBank/DDBJ whole genome shotgun (WGS) entry which is preliminary data.</text>
</comment>
<dbReference type="EMBL" id="SWFS01000122">
    <property type="protein sequence ID" value="KAA8916138.1"/>
    <property type="molecule type" value="Genomic_DNA"/>
</dbReference>
<feature type="domain" description="Protein kinase" evidence="12">
    <location>
        <begin position="161"/>
        <end position="481"/>
    </location>
</feature>
<dbReference type="CDD" id="cd14014">
    <property type="entry name" value="STKc_PknB_like"/>
    <property type="match status" value="1"/>
</dbReference>
<name>A0A642V8H5_9ASCO</name>
<dbReference type="InterPro" id="IPR050339">
    <property type="entry name" value="CC_SR_Kinase"/>
</dbReference>
<evidence type="ECO:0000256" key="3">
    <source>
        <dbReference type="ARBA" id="ARBA00022679"/>
    </source>
</evidence>
<evidence type="ECO:0000313" key="13">
    <source>
        <dbReference type="EMBL" id="KAA8916138.1"/>
    </source>
</evidence>
<dbReference type="PROSITE" id="PS50011">
    <property type="entry name" value="PROTEIN_KINASE_DOM"/>
    <property type="match status" value="1"/>
</dbReference>
<feature type="compositionally biased region" description="Pro residues" evidence="10">
    <location>
        <begin position="529"/>
        <end position="538"/>
    </location>
</feature>
<keyword evidence="3" id="KW-0808">Transferase</keyword>
<evidence type="ECO:0000256" key="8">
    <source>
        <dbReference type="ARBA" id="ARBA00047899"/>
    </source>
</evidence>
<sequence>MSLVSTNEANNWRIVLRDESRKALVLYDNSSKKISLVNDPETFNRFYDYYRRNNNGSIDSERVSSRFLQFLSNQNGANASSTPHSGVICSNCGQYIPQSDPRAAPAGRRLSHEHVVRDANYFKLLQSGEEEDESDTEQQDEPVYSSISQSAFSQGYFDRFFVSKQDLGRGSRGAVYLVEHLLDGVSLGLFALKKVPVGDDHIWLEKVLSEVHLLKLLSHPNLVSYNHVWLENSQLSKFGPMVPCAFILQEYCNGGTLEDYIIQRQVQGANSTSSKRERVRRKSMGQEYYNEITCLEQLLTPHEIFSFFTDITAGIKHLHQNQIIHRDIKPSNCLLSKNSVPEEPPRVLVSDFGEGQLEGIHRSETGSTGTLEYCAPELISVIDGHLAQFSKKTDVFSLGMLLHYLCFSRLPYSSNPWEERVDIDALKNEVQNYRGFDMSEYTGFVRTDLPQDLYSLLSRMLSINPDERPDTTEILVELSRIQGEDEETARIRILSEPTEDATDIPKIEDQNSMQLVTRQSAGPPTVVVEPPPPPPSPPQRKKHVTLPTFAVFKSLLFVLKLMSYTHLPATYPKEILLLLMGIEIPMMTLTASLAMFLLHWLVVAVTKLFFFFNS</sequence>
<keyword evidence="5" id="KW-0418">Kinase</keyword>
<dbReference type="Gene3D" id="3.30.200.20">
    <property type="entry name" value="Phosphorylase Kinase, domain 1"/>
    <property type="match status" value="1"/>
</dbReference>
<keyword evidence="11" id="KW-0472">Membrane</keyword>
<dbReference type="Gene3D" id="1.10.510.10">
    <property type="entry name" value="Transferase(Phosphotransferase) domain 1"/>
    <property type="match status" value="1"/>
</dbReference>
<keyword evidence="11" id="KW-1133">Transmembrane helix</keyword>
<keyword evidence="11" id="KW-0812">Transmembrane</keyword>
<evidence type="ECO:0000256" key="11">
    <source>
        <dbReference type="SAM" id="Phobius"/>
    </source>
</evidence>
<protein>
    <recommendedName>
        <fullName evidence="1">non-specific serine/threonine protein kinase</fullName>
        <ecNumber evidence="1">2.7.11.1</ecNumber>
    </recommendedName>
</protein>
<dbReference type="InterPro" id="IPR008271">
    <property type="entry name" value="Ser/Thr_kinase_AS"/>
</dbReference>
<keyword evidence="14" id="KW-1185">Reference proteome</keyword>
<dbReference type="InterPro" id="IPR011009">
    <property type="entry name" value="Kinase-like_dom_sf"/>
</dbReference>
<dbReference type="PROSITE" id="PS00108">
    <property type="entry name" value="PROTEIN_KINASE_ST"/>
    <property type="match status" value="1"/>
</dbReference>
<dbReference type="VEuPathDB" id="FungiDB:TRICI_001722"/>
<dbReference type="InterPro" id="IPR000719">
    <property type="entry name" value="Prot_kinase_dom"/>
</dbReference>
<keyword evidence="4" id="KW-0547">Nucleotide-binding</keyword>
<evidence type="ECO:0000256" key="2">
    <source>
        <dbReference type="ARBA" id="ARBA00022527"/>
    </source>
</evidence>
<dbReference type="AlphaFoldDB" id="A0A642V8H5"/>
<reference evidence="13" key="1">
    <citation type="journal article" date="2019" name="G3 (Bethesda)">
        <title>Genome Assemblies of Two Rare Opportunistic Yeast Pathogens: Diutina rugosa (syn. Candida rugosa) and Trichomonascus ciferrii (syn. Candida ciferrii).</title>
        <authorList>
            <person name="Mixao V."/>
            <person name="Saus E."/>
            <person name="Hansen A.P."/>
            <person name="Lass-Florl C."/>
            <person name="Gabaldon T."/>
        </authorList>
    </citation>
    <scope>NUCLEOTIDE SEQUENCE</scope>
    <source>
        <strain evidence="13">CBS 4856</strain>
    </source>
</reference>
<organism evidence="13 14">
    <name type="scientific">Trichomonascus ciferrii</name>
    <dbReference type="NCBI Taxonomy" id="44093"/>
    <lineage>
        <taxon>Eukaryota</taxon>
        <taxon>Fungi</taxon>
        <taxon>Dikarya</taxon>
        <taxon>Ascomycota</taxon>
        <taxon>Saccharomycotina</taxon>
        <taxon>Dipodascomycetes</taxon>
        <taxon>Dipodascales</taxon>
        <taxon>Trichomonascaceae</taxon>
        <taxon>Trichomonascus</taxon>
        <taxon>Trichomonascus ciferrii complex</taxon>
    </lineage>
</organism>
<evidence type="ECO:0000256" key="9">
    <source>
        <dbReference type="ARBA" id="ARBA00048679"/>
    </source>
</evidence>
<comment type="catalytic activity">
    <reaction evidence="8">
        <text>L-threonyl-[protein] + ATP = O-phospho-L-threonyl-[protein] + ADP + H(+)</text>
        <dbReference type="Rhea" id="RHEA:46608"/>
        <dbReference type="Rhea" id="RHEA-COMP:11060"/>
        <dbReference type="Rhea" id="RHEA-COMP:11605"/>
        <dbReference type="ChEBI" id="CHEBI:15378"/>
        <dbReference type="ChEBI" id="CHEBI:30013"/>
        <dbReference type="ChEBI" id="CHEBI:30616"/>
        <dbReference type="ChEBI" id="CHEBI:61977"/>
        <dbReference type="ChEBI" id="CHEBI:456216"/>
        <dbReference type="EC" id="2.7.11.1"/>
    </reaction>
</comment>
<proteinExistence type="inferred from homology"/>
<dbReference type="GO" id="GO:0004674">
    <property type="term" value="F:protein serine/threonine kinase activity"/>
    <property type="evidence" value="ECO:0007669"/>
    <property type="project" value="UniProtKB-KW"/>
</dbReference>
<keyword evidence="2" id="KW-0723">Serine/threonine-protein kinase</keyword>
<evidence type="ECO:0000256" key="10">
    <source>
        <dbReference type="SAM" id="MobiDB-lite"/>
    </source>
</evidence>
<accession>A0A642V8H5</accession>
<dbReference type="PANTHER" id="PTHR11042">
    <property type="entry name" value="EUKARYOTIC TRANSLATION INITIATION FACTOR 2-ALPHA KINASE EIF2-ALPHA KINASE -RELATED"/>
    <property type="match status" value="1"/>
</dbReference>
<dbReference type="OrthoDB" id="1405469at2759"/>
<comment type="similarity">
    <text evidence="7">Belongs to the protein kinase superfamily. Ser/Thr protein kinase family. GCN2 subfamily.</text>
</comment>
<gene>
    <name evidence="13" type="ORF">TRICI_001722</name>
</gene>
<dbReference type="FunFam" id="3.30.200.20:FF:000306">
    <property type="entry name" value="IKS protein kinase"/>
    <property type="match status" value="1"/>
</dbReference>
<evidence type="ECO:0000256" key="4">
    <source>
        <dbReference type="ARBA" id="ARBA00022741"/>
    </source>
</evidence>
<feature type="transmembrane region" description="Helical" evidence="11">
    <location>
        <begin position="575"/>
        <end position="602"/>
    </location>
</feature>
<dbReference type="GO" id="GO:0005737">
    <property type="term" value="C:cytoplasm"/>
    <property type="evidence" value="ECO:0007669"/>
    <property type="project" value="TreeGrafter"/>
</dbReference>
<dbReference type="EC" id="2.7.11.1" evidence="1"/>
<dbReference type="SMART" id="SM00220">
    <property type="entry name" value="S_TKc"/>
    <property type="match status" value="1"/>
</dbReference>
<evidence type="ECO:0000256" key="7">
    <source>
        <dbReference type="ARBA" id="ARBA00037982"/>
    </source>
</evidence>
<dbReference type="Proteomes" id="UP000761534">
    <property type="component" value="Unassembled WGS sequence"/>
</dbReference>
<dbReference type="PANTHER" id="PTHR11042:SF138">
    <property type="entry name" value="SERINE_THREONINE-PROTEIN KINASE IKS1-RELATED"/>
    <property type="match status" value="1"/>
</dbReference>
<evidence type="ECO:0000256" key="5">
    <source>
        <dbReference type="ARBA" id="ARBA00022777"/>
    </source>
</evidence>
<keyword evidence="6" id="KW-0067">ATP-binding</keyword>
<comment type="catalytic activity">
    <reaction evidence="9">
        <text>L-seryl-[protein] + ATP = O-phospho-L-seryl-[protein] + ADP + H(+)</text>
        <dbReference type="Rhea" id="RHEA:17989"/>
        <dbReference type="Rhea" id="RHEA-COMP:9863"/>
        <dbReference type="Rhea" id="RHEA-COMP:11604"/>
        <dbReference type="ChEBI" id="CHEBI:15378"/>
        <dbReference type="ChEBI" id="CHEBI:29999"/>
        <dbReference type="ChEBI" id="CHEBI:30616"/>
        <dbReference type="ChEBI" id="CHEBI:83421"/>
        <dbReference type="ChEBI" id="CHEBI:456216"/>
        <dbReference type="EC" id="2.7.11.1"/>
    </reaction>
</comment>
<evidence type="ECO:0000256" key="6">
    <source>
        <dbReference type="ARBA" id="ARBA00022840"/>
    </source>
</evidence>
<dbReference type="Pfam" id="PF00069">
    <property type="entry name" value="Pkinase"/>
    <property type="match status" value="1"/>
</dbReference>
<evidence type="ECO:0000313" key="14">
    <source>
        <dbReference type="Proteomes" id="UP000761534"/>
    </source>
</evidence>
<feature type="region of interest" description="Disordered" evidence="10">
    <location>
        <begin position="520"/>
        <end position="542"/>
    </location>
</feature>
<dbReference type="GO" id="GO:0005634">
    <property type="term" value="C:nucleus"/>
    <property type="evidence" value="ECO:0007669"/>
    <property type="project" value="TreeGrafter"/>
</dbReference>
<evidence type="ECO:0000259" key="12">
    <source>
        <dbReference type="PROSITE" id="PS50011"/>
    </source>
</evidence>